<reference evidence="1 2" key="1">
    <citation type="submission" date="2022-12" db="EMBL/GenBank/DDBJ databases">
        <title>Chromosome-level genome of Tegillarca granosa.</title>
        <authorList>
            <person name="Kim J."/>
        </authorList>
    </citation>
    <scope>NUCLEOTIDE SEQUENCE [LARGE SCALE GENOMIC DNA]</scope>
    <source>
        <strain evidence="1">Teg-2019</strain>
        <tissue evidence="1">Adductor muscle</tissue>
    </source>
</reference>
<dbReference type="Proteomes" id="UP001217089">
    <property type="component" value="Unassembled WGS sequence"/>
</dbReference>
<evidence type="ECO:0008006" key="3">
    <source>
        <dbReference type="Google" id="ProtNLM"/>
    </source>
</evidence>
<proteinExistence type="predicted"/>
<organism evidence="1 2">
    <name type="scientific">Tegillarca granosa</name>
    <name type="common">Malaysian cockle</name>
    <name type="synonym">Anadara granosa</name>
    <dbReference type="NCBI Taxonomy" id="220873"/>
    <lineage>
        <taxon>Eukaryota</taxon>
        <taxon>Metazoa</taxon>
        <taxon>Spiralia</taxon>
        <taxon>Lophotrochozoa</taxon>
        <taxon>Mollusca</taxon>
        <taxon>Bivalvia</taxon>
        <taxon>Autobranchia</taxon>
        <taxon>Pteriomorphia</taxon>
        <taxon>Arcoida</taxon>
        <taxon>Arcoidea</taxon>
        <taxon>Arcidae</taxon>
        <taxon>Tegillarca</taxon>
    </lineage>
</organism>
<evidence type="ECO:0000313" key="1">
    <source>
        <dbReference type="EMBL" id="KAJ8298091.1"/>
    </source>
</evidence>
<gene>
    <name evidence="1" type="ORF">KUTeg_024622</name>
</gene>
<name>A0ABQ9E2Z8_TEGGR</name>
<evidence type="ECO:0000313" key="2">
    <source>
        <dbReference type="Proteomes" id="UP001217089"/>
    </source>
</evidence>
<accession>A0ABQ9E2Z8</accession>
<protein>
    <recommendedName>
        <fullName evidence="3">Transposase</fullName>
    </recommendedName>
</protein>
<sequence>MAHIGYGFARWQRERARDEAVTPNVLDDYFNELKEILEKYKLMNSTPSIWNVDETGISLDHNLLVKEANILCNSRSFTYNYCYCCSQCSWGKHVTFYYL</sequence>
<keyword evidence="2" id="KW-1185">Reference proteome</keyword>
<comment type="caution">
    <text evidence="1">The sequence shown here is derived from an EMBL/GenBank/DDBJ whole genome shotgun (WGS) entry which is preliminary data.</text>
</comment>
<dbReference type="EMBL" id="JARBDR010000923">
    <property type="protein sequence ID" value="KAJ8298091.1"/>
    <property type="molecule type" value="Genomic_DNA"/>
</dbReference>